<keyword evidence="2" id="KW-1003">Cell membrane</keyword>
<dbReference type="GO" id="GO:0005886">
    <property type="term" value="C:plasma membrane"/>
    <property type="evidence" value="ECO:0007669"/>
    <property type="project" value="UniProtKB-SubCell"/>
</dbReference>
<sequence>MFMFKFAVYIIIIYSILNPLENYFVEVVTYHSYLLFKAFTVVSHSEDWIHLNGLNIEVINACTGMIFISIFLALVFSLSKNIKEVLIGIPLILIIYFGNLLRILLTGILGLVFINNNVYLIHEIVGYLMAPLTSVIASLIYLKILSKMRDS</sequence>
<proteinExistence type="predicted"/>
<dbReference type="InterPro" id="IPR026485">
    <property type="entry name" value="Archaeo_ArtE"/>
</dbReference>
<dbReference type="GO" id="GO:0006508">
    <property type="term" value="P:proteolysis"/>
    <property type="evidence" value="ECO:0007669"/>
    <property type="project" value="UniProtKB-KW"/>
</dbReference>
<protein>
    <submittedName>
        <fullName evidence="9">Archaeosortase family protein ArtE</fullName>
    </submittedName>
</protein>
<feature type="transmembrane region" description="Helical" evidence="8">
    <location>
        <begin position="85"/>
        <end position="114"/>
    </location>
</feature>
<dbReference type="Proteomes" id="UP000605144">
    <property type="component" value="Unassembled WGS sequence"/>
</dbReference>
<dbReference type="InterPro" id="IPR019127">
    <property type="entry name" value="Exosortase"/>
</dbReference>
<gene>
    <name evidence="9" type="primary">artE</name>
    <name evidence="9" type="ORF">EYG76_02080</name>
</gene>
<evidence type="ECO:0000256" key="7">
    <source>
        <dbReference type="ARBA" id="ARBA00023136"/>
    </source>
</evidence>
<keyword evidence="3" id="KW-0645">Protease</keyword>
<comment type="caution">
    <text evidence="9">The sequence shown here is derived from an EMBL/GenBank/DDBJ whole genome shotgun (WGS) entry which is preliminary data.</text>
</comment>
<feature type="transmembrane region" description="Helical" evidence="8">
    <location>
        <begin position="7"/>
        <end position="25"/>
    </location>
</feature>
<dbReference type="Pfam" id="PF09721">
    <property type="entry name" value="Exosortase_EpsH"/>
    <property type="match status" value="1"/>
</dbReference>
<organism evidence="9 10">
    <name type="scientific">Methanothermococcus okinawensis</name>
    <dbReference type="NCBI Taxonomy" id="155863"/>
    <lineage>
        <taxon>Archaea</taxon>
        <taxon>Methanobacteriati</taxon>
        <taxon>Methanobacteriota</taxon>
        <taxon>Methanomada group</taxon>
        <taxon>Methanococci</taxon>
        <taxon>Methanococcales</taxon>
        <taxon>Methanococcaceae</taxon>
        <taxon>Methanothermococcus</taxon>
    </lineage>
</organism>
<dbReference type="EMBL" id="DQSV01000042">
    <property type="protein sequence ID" value="HIP17075.1"/>
    <property type="molecule type" value="Genomic_DNA"/>
</dbReference>
<keyword evidence="4 8" id="KW-0812">Transmembrane</keyword>
<accession>A0A832YRU7</accession>
<feature type="transmembrane region" description="Helical" evidence="8">
    <location>
        <begin position="120"/>
        <end position="142"/>
    </location>
</feature>
<evidence type="ECO:0000313" key="9">
    <source>
        <dbReference type="EMBL" id="HIP17075.1"/>
    </source>
</evidence>
<dbReference type="NCBIfam" id="TIGR04178">
    <property type="entry name" value="exo_archaeo"/>
    <property type="match status" value="1"/>
</dbReference>
<feature type="transmembrane region" description="Helical" evidence="8">
    <location>
        <begin position="58"/>
        <end position="78"/>
    </location>
</feature>
<evidence type="ECO:0000256" key="8">
    <source>
        <dbReference type="SAM" id="Phobius"/>
    </source>
</evidence>
<keyword evidence="5" id="KW-0378">Hydrolase</keyword>
<evidence type="ECO:0000313" key="10">
    <source>
        <dbReference type="Proteomes" id="UP000605144"/>
    </source>
</evidence>
<keyword evidence="6 8" id="KW-1133">Transmembrane helix</keyword>
<dbReference type="InterPro" id="IPR026392">
    <property type="entry name" value="Exo/Archaeosortase_dom"/>
</dbReference>
<dbReference type="NCBIfam" id="TIGR04124">
    <property type="entry name" value="archaeo_artE"/>
    <property type="match status" value="1"/>
</dbReference>
<evidence type="ECO:0000256" key="5">
    <source>
        <dbReference type="ARBA" id="ARBA00022801"/>
    </source>
</evidence>
<name>A0A832YRU7_9EURY</name>
<evidence type="ECO:0000256" key="2">
    <source>
        <dbReference type="ARBA" id="ARBA00022475"/>
    </source>
</evidence>
<evidence type="ECO:0000256" key="6">
    <source>
        <dbReference type="ARBA" id="ARBA00022989"/>
    </source>
</evidence>
<dbReference type="GO" id="GO:0008233">
    <property type="term" value="F:peptidase activity"/>
    <property type="evidence" value="ECO:0007669"/>
    <property type="project" value="UniProtKB-KW"/>
</dbReference>
<evidence type="ECO:0000256" key="1">
    <source>
        <dbReference type="ARBA" id="ARBA00004651"/>
    </source>
</evidence>
<comment type="subcellular location">
    <subcellularLocation>
        <location evidence="1">Cell membrane</location>
        <topology evidence="1">Multi-pass membrane protein</topology>
    </subcellularLocation>
</comment>
<evidence type="ECO:0000256" key="3">
    <source>
        <dbReference type="ARBA" id="ARBA00022670"/>
    </source>
</evidence>
<reference evidence="9" key="1">
    <citation type="journal article" date="2020" name="ISME J.">
        <title>Gammaproteobacteria mediating utilization of methyl-, sulfur- and petroleum organic compounds in deep ocean hydrothermal plumes.</title>
        <authorList>
            <person name="Zhou Z."/>
            <person name="Liu Y."/>
            <person name="Pan J."/>
            <person name="Cron B.R."/>
            <person name="Toner B.M."/>
            <person name="Anantharaman K."/>
            <person name="Breier J.A."/>
            <person name="Dick G.J."/>
            <person name="Li M."/>
        </authorList>
    </citation>
    <scope>NUCLEOTIDE SEQUENCE</scope>
    <source>
        <strain evidence="9">SZUA-1385</strain>
    </source>
</reference>
<dbReference type="AlphaFoldDB" id="A0A832YRU7"/>
<keyword evidence="7 8" id="KW-0472">Membrane</keyword>
<evidence type="ECO:0000256" key="4">
    <source>
        <dbReference type="ARBA" id="ARBA00022692"/>
    </source>
</evidence>